<protein>
    <recommendedName>
        <fullName evidence="2">Retrotransposon gag domain-containing protein</fullName>
    </recommendedName>
</protein>
<dbReference type="AlphaFoldDB" id="A0A654FMM4"/>
<evidence type="ECO:0000313" key="3">
    <source>
        <dbReference type="EMBL" id="VYS62091.1"/>
    </source>
</evidence>
<gene>
    <name evidence="3" type="ORF">AN1_LOCUS17518</name>
</gene>
<evidence type="ECO:0000256" key="1">
    <source>
        <dbReference type="SAM" id="Coils"/>
    </source>
</evidence>
<dbReference type="InterPro" id="IPR005162">
    <property type="entry name" value="Retrotrans_gag_dom"/>
</dbReference>
<evidence type="ECO:0000259" key="2">
    <source>
        <dbReference type="Pfam" id="PF03732"/>
    </source>
</evidence>
<dbReference type="EMBL" id="CACRSJ010000109">
    <property type="protein sequence ID" value="VYS62091.1"/>
    <property type="molecule type" value="Genomic_DNA"/>
</dbReference>
<sequence length="221" mass="26048">MTNKDKDTLDQLKVNLDNVQEKLVKMHVEVNEKFAHIDEASLKQFIETMTTQAMFQSKFTNMKFPKFSRGDPTFWLSKADRISFLRIKIYRRIYQLLVQLVSYHLEEEAYQWWLAMTKVIEEDIKVIIWNVFEGEMLARFGPTEDSDEALGKIEQTGSLQVYLHEFERLSSKVNGWTQKDLVGTFMGGLHTSNYDSIRMLARMRDEQLQNAKKRSANNQNY</sequence>
<feature type="domain" description="Retrotransposon gag" evidence="2">
    <location>
        <begin position="100"/>
        <end position="190"/>
    </location>
</feature>
<organism evidence="3 4">
    <name type="scientific">Arabidopsis thaliana</name>
    <name type="common">Mouse-ear cress</name>
    <dbReference type="NCBI Taxonomy" id="3702"/>
    <lineage>
        <taxon>Eukaryota</taxon>
        <taxon>Viridiplantae</taxon>
        <taxon>Streptophyta</taxon>
        <taxon>Embryophyta</taxon>
        <taxon>Tracheophyta</taxon>
        <taxon>Spermatophyta</taxon>
        <taxon>Magnoliopsida</taxon>
        <taxon>eudicotyledons</taxon>
        <taxon>Gunneridae</taxon>
        <taxon>Pentapetalae</taxon>
        <taxon>rosids</taxon>
        <taxon>malvids</taxon>
        <taxon>Brassicales</taxon>
        <taxon>Brassicaceae</taxon>
        <taxon>Camelineae</taxon>
        <taxon>Arabidopsis</taxon>
    </lineage>
</organism>
<accession>A0A654FMM4</accession>
<dbReference type="Proteomes" id="UP000426265">
    <property type="component" value="Unassembled WGS sequence"/>
</dbReference>
<reference evidence="3 4" key="1">
    <citation type="submission" date="2019-11" db="EMBL/GenBank/DDBJ databases">
        <authorList>
            <person name="Jiao W.-B."/>
            <person name="Schneeberger K."/>
        </authorList>
    </citation>
    <scope>NUCLEOTIDE SEQUENCE [LARGE SCALE GENOMIC DNA]</scope>
    <source>
        <strain evidence="4">cv. An-1</strain>
    </source>
</reference>
<proteinExistence type="predicted"/>
<evidence type="ECO:0000313" key="4">
    <source>
        <dbReference type="Proteomes" id="UP000426265"/>
    </source>
</evidence>
<name>A0A654FMM4_ARATH</name>
<dbReference type="Pfam" id="PF03732">
    <property type="entry name" value="Retrotrans_gag"/>
    <property type="match status" value="1"/>
</dbReference>
<keyword evidence="1" id="KW-0175">Coiled coil</keyword>
<feature type="coiled-coil region" evidence="1">
    <location>
        <begin position="2"/>
        <end position="29"/>
    </location>
</feature>